<dbReference type="PRINTS" id="PR00109">
    <property type="entry name" value="TYRKINASE"/>
</dbReference>
<dbReference type="PANTHER" id="PTHR44329">
    <property type="entry name" value="SERINE/THREONINE-PROTEIN KINASE TNNI3K-RELATED"/>
    <property type="match status" value="1"/>
</dbReference>
<dbReference type="Pfam" id="PF00069">
    <property type="entry name" value="Pkinase"/>
    <property type="match status" value="1"/>
</dbReference>
<evidence type="ECO:0000313" key="3">
    <source>
        <dbReference type="EMBL" id="DBA03643.1"/>
    </source>
</evidence>
<keyword evidence="1" id="KW-0472">Membrane</keyword>
<proteinExistence type="predicted"/>
<comment type="caution">
    <text evidence="3">The sequence shown here is derived from an EMBL/GenBank/DDBJ whole genome shotgun (WGS) entry which is preliminary data.</text>
</comment>
<feature type="domain" description="Protein kinase" evidence="2">
    <location>
        <begin position="165"/>
        <end position="436"/>
    </location>
</feature>
<evidence type="ECO:0000313" key="4">
    <source>
        <dbReference type="Proteomes" id="UP001146120"/>
    </source>
</evidence>
<evidence type="ECO:0000259" key="2">
    <source>
        <dbReference type="PROSITE" id="PS50011"/>
    </source>
</evidence>
<feature type="transmembrane region" description="Helical" evidence="1">
    <location>
        <begin position="117"/>
        <end position="136"/>
    </location>
</feature>
<dbReference type="InterPro" id="IPR000719">
    <property type="entry name" value="Prot_kinase_dom"/>
</dbReference>
<dbReference type="Gene3D" id="1.10.510.10">
    <property type="entry name" value="Transferase(Phosphotransferase) domain 1"/>
    <property type="match status" value="1"/>
</dbReference>
<dbReference type="AlphaFoldDB" id="A0AAV2Z8A2"/>
<organism evidence="3 4">
    <name type="scientific">Lagenidium giganteum</name>
    <dbReference type="NCBI Taxonomy" id="4803"/>
    <lineage>
        <taxon>Eukaryota</taxon>
        <taxon>Sar</taxon>
        <taxon>Stramenopiles</taxon>
        <taxon>Oomycota</taxon>
        <taxon>Peronosporomycetes</taxon>
        <taxon>Pythiales</taxon>
        <taxon>Pythiaceae</taxon>
    </lineage>
</organism>
<dbReference type="Proteomes" id="UP001146120">
    <property type="component" value="Unassembled WGS sequence"/>
</dbReference>
<dbReference type="InterPro" id="IPR051681">
    <property type="entry name" value="Ser/Thr_Kinases-Pseudokinases"/>
</dbReference>
<dbReference type="SMART" id="SM00220">
    <property type="entry name" value="S_TKc"/>
    <property type="match status" value="1"/>
</dbReference>
<evidence type="ECO:0000256" key="1">
    <source>
        <dbReference type="SAM" id="Phobius"/>
    </source>
</evidence>
<dbReference type="InterPro" id="IPR001245">
    <property type="entry name" value="Ser-Thr/Tyr_kinase_cat_dom"/>
</dbReference>
<gene>
    <name evidence="3" type="ORF">N0F65_006822</name>
</gene>
<keyword evidence="1" id="KW-1133">Transmembrane helix</keyword>
<reference evidence="3" key="1">
    <citation type="submission" date="2022-11" db="EMBL/GenBank/DDBJ databases">
        <authorList>
            <person name="Morgan W.R."/>
            <person name="Tartar A."/>
        </authorList>
    </citation>
    <scope>NUCLEOTIDE SEQUENCE</scope>
    <source>
        <strain evidence="3">ARSEF 373</strain>
    </source>
</reference>
<dbReference type="PROSITE" id="PS50011">
    <property type="entry name" value="PROTEIN_KINASE_DOM"/>
    <property type="match status" value="1"/>
</dbReference>
<dbReference type="PANTHER" id="PTHR44329:SF214">
    <property type="entry name" value="PROTEIN KINASE DOMAIN-CONTAINING PROTEIN"/>
    <property type="match status" value="1"/>
</dbReference>
<dbReference type="Gene3D" id="3.30.200.20">
    <property type="entry name" value="Phosphorylase Kinase, domain 1"/>
    <property type="match status" value="1"/>
</dbReference>
<accession>A0AAV2Z8A2</accession>
<keyword evidence="4" id="KW-1185">Reference proteome</keyword>
<dbReference type="SUPFAM" id="SSF56112">
    <property type="entry name" value="Protein kinase-like (PK-like)"/>
    <property type="match status" value="1"/>
</dbReference>
<reference evidence="3" key="2">
    <citation type="journal article" date="2023" name="Microbiol Resour">
        <title>Decontamination and Annotation of the Draft Genome Sequence of the Oomycete Lagenidium giganteum ARSEF 373.</title>
        <authorList>
            <person name="Morgan W.R."/>
            <person name="Tartar A."/>
        </authorList>
    </citation>
    <scope>NUCLEOTIDE SEQUENCE</scope>
    <source>
        <strain evidence="3">ARSEF 373</strain>
    </source>
</reference>
<sequence>MTAIKCATSKVTTTSTGSFWAEGSIQTELEPRVYKHDGGSWTIYAIHATKDTTSSGCDATTSVVVPCVLEDGGGWCDPTPSSAFSVNLKLFASGGPKGGTSTSGSNGSGSKKSSTTYIIVGVVVAVVIAIVAGLVYRRRRARRASTENSVHESEVQLHRLDYAKLHIGDTIAKGGFGEVCLGSYEGRRVAVKRLVRHKRREVAEVESFAEEIQLMCKLKHPNINTFYGVAWNNIHDLCIATEFATHGDLRSFLQKRTPMELPWHREKIRFVLDIGEALIYLHSLQPKVIHRDIKSKNMLISEDMRAKLIDFGASRERILDETMTAGVGTVRWTAPEVLSGSPYSEKADIYAFGVVLVEIDTHLLPYDRQVNQAGNRIGDMEIAAGVITANLRPEFSSSCPSAIKQLGEWCMLKDQDRRPTAMELVYHIQQRVIPLLPTQASRVPDWD</sequence>
<dbReference type="GO" id="GO:0005524">
    <property type="term" value="F:ATP binding"/>
    <property type="evidence" value="ECO:0007669"/>
    <property type="project" value="InterPro"/>
</dbReference>
<protein>
    <recommendedName>
        <fullName evidence="2">Protein kinase domain-containing protein</fullName>
    </recommendedName>
</protein>
<dbReference type="InterPro" id="IPR008271">
    <property type="entry name" value="Ser/Thr_kinase_AS"/>
</dbReference>
<name>A0AAV2Z8A2_9STRA</name>
<dbReference type="InterPro" id="IPR011009">
    <property type="entry name" value="Kinase-like_dom_sf"/>
</dbReference>
<dbReference type="EMBL" id="DAKRPA010000017">
    <property type="protein sequence ID" value="DBA03643.1"/>
    <property type="molecule type" value="Genomic_DNA"/>
</dbReference>
<keyword evidence="1" id="KW-0812">Transmembrane</keyword>
<dbReference type="GO" id="GO:0004674">
    <property type="term" value="F:protein serine/threonine kinase activity"/>
    <property type="evidence" value="ECO:0007669"/>
    <property type="project" value="TreeGrafter"/>
</dbReference>
<dbReference type="PROSITE" id="PS00108">
    <property type="entry name" value="PROTEIN_KINASE_ST"/>
    <property type="match status" value="1"/>
</dbReference>